<dbReference type="EMBL" id="JYNX01000061">
    <property type="protein sequence ID" value="KMO72962.1"/>
    <property type="molecule type" value="Genomic_DNA"/>
</dbReference>
<evidence type="ECO:0000256" key="4">
    <source>
        <dbReference type="ARBA" id="ARBA00022692"/>
    </source>
</evidence>
<keyword evidence="9" id="KW-1185">Reference proteome</keyword>
<evidence type="ECO:0008006" key="10">
    <source>
        <dbReference type="Google" id="ProtNLM"/>
    </source>
</evidence>
<keyword evidence="5 7" id="KW-1133">Transmembrane helix</keyword>
<protein>
    <recommendedName>
        <fullName evidence="10">Transglycosylase associated protein</fullName>
    </recommendedName>
</protein>
<sequence length="93" mass="9659">MIGTIIGAIVVGLIVGALARLVMPGKQNIGVLMTIVLGALGSFLGAWVSYKLGYSNQNGGFKIIPFLVGIIFATVLIAAYLGITGRRGTKPRV</sequence>
<keyword evidence="4 7" id="KW-0812">Transmembrane</keyword>
<keyword evidence="3" id="KW-1003">Cell membrane</keyword>
<evidence type="ECO:0000313" key="8">
    <source>
        <dbReference type="EMBL" id="KMO72962.1"/>
    </source>
</evidence>
<dbReference type="OrthoDB" id="5197368at2"/>
<evidence type="ECO:0000256" key="7">
    <source>
        <dbReference type="SAM" id="Phobius"/>
    </source>
</evidence>
<dbReference type="GO" id="GO:0005886">
    <property type="term" value="C:plasma membrane"/>
    <property type="evidence" value="ECO:0007669"/>
    <property type="project" value="UniProtKB-SubCell"/>
</dbReference>
<evidence type="ECO:0000256" key="6">
    <source>
        <dbReference type="ARBA" id="ARBA00023136"/>
    </source>
</evidence>
<evidence type="ECO:0000313" key="9">
    <source>
        <dbReference type="Proteomes" id="UP000036176"/>
    </source>
</evidence>
<dbReference type="PATRIC" id="fig|1800.3.peg.4703"/>
<comment type="caution">
    <text evidence="8">The sequence shown here is derived from an EMBL/GenBank/DDBJ whole genome shotgun (WGS) entry which is preliminary data.</text>
</comment>
<evidence type="ECO:0000256" key="5">
    <source>
        <dbReference type="ARBA" id="ARBA00022989"/>
    </source>
</evidence>
<accession>A0A0J6VU17</accession>
<feature type="transmembrane region" description="Helical" evidence="7">
    <location>
        <begin position="62"/>
        <end position="83"/>
    </location>
</feature>
<dbReference type="PANTHER" id="PTHR33884">
    <property type="entry name" value="UPF0410 PROTEIN YMGE"/>
    <property type="match status" value="1"/>
</dbReference>
<organism evidence="8 9">
    <name type="scientific">Mycolicibacterium chubuense</name>
    <name type="common">Mycobacterium chubuense</name>
    <dbReference type="NCBI Taxonomy" id="1800"/>
    <lineage>
        <taxon>Bacteria</taxon>
        <taxon>Bacillati</taxon>
        <taxon>Actinomycetota</taxon>
        <taxon>Actinomycetes</taxon>
        <taxon>Mycobacteriales</taxon>
        <taxon>Mycobacteriaceae</taxon>
        <taxon>Mycolicibacterium</taxon>
    </lineage>
</organism>
<evidence type="ECO:0000256" key="2">
    <source>
        <dbReference type="ARBA" id="ARBA00011006"/>
    </source>
</evidence>
<evidence type="ECO:0000256" key="1">
    <source>
        <dbReference type="ARBA" id="ARBA00004651"/>
    </source>
</evidence>
<gene>
    <name evidence="8" type="ORF">MCHUDSM44219_04678</name>
</gene>
<dbReference type="RefSeq" id="WP_048420566.1">
    <property type="nucleotide sequence ID" value="NZ_JYNX01000061.1"/>
</dbReference>
<feature type="transmembrane region" description="Helical" evidence="7">
    <location>
        <begin position="30"/>
        <end position="50"/>
    </location>
</feature>
<dbReference type="Proteomes" id="UP000036176">
    <property type="component" value="Unassembled WGS sequence"/>
</dbReference>
<evidence type="ECO:0000256" key="3">
    <source>
        <dbReference type="ARBA" id="ARBA00022475"/>
    </source>
</evidence>
<dbReference type="PANTHER" id="PTHR33884:SF3">
    <property type="entry name" value="UPF0410 PROTEIN YMGE"/>
    <property type="match status" value="1"/>
</dbReference>
<dbReference type="AlphaFoldDB" id="A0A0J6VU17"/>
<feature type="transmembrane region" description="Helical" evidence="7">
    <location>
        <begin position="6"/>
        <end position="23"/>
    </location>
</feature>
<comment type="similarity">
    <text evidence="2">Belongs to the UPF0410 family.</text>
</comment>
<proteinExistence type="inferred from homology"/>
<keyword evidence="6 7" id="KW-0472">Membrane</keyword>
<reference evidence="8 9" key="1">
    <citation type="journal article" date="2015" name="Genome Biol. Evol.">
        <title>Characterization of Three Mycobacterium spp. with Potential Use in Bioremediation by Genome Sequencing and Comparative Genomics.</title>
        <authorList>
            <person name="Das S."/>
            <person name="Pettersson B.M."/>
            <person name="Behra P.R."/>
            <person name="Ramesh M."/>
            <person name="Dasgupta S."/>
            <person name="Bhattacharya A."/>
            <person name="Kirsebom L.A."/>
        </authorList>
    </citation>
    <scope>NUCLEOTIDE SEQUENCE [LARGE SCALE GENOMIC DNA]</scope>
    <source>
        <strain evidence="8 9">DSM 44219</strain>
    </source>
</reference>
<name>A0A0J6VU17_MYCCU</name>
<comment type="subcellular location">
    <subcellularLocation>
        <location evidence="1">Cell membrane</location>
        <topology evidence="1">Multi-pass membrane protein</topology>
    </subcellularLocation>
</comment>
<dbReference type="InterPro" id="IPR007341">
    <property type="entry name" value="Transgly_assoc"/>
</dbReference>